<keyword evidence="2" id="KW-0812">Transmembrane</keyword>
<protein>
    <submittedName>
        <fullName evidence="3">Uncharacterized protein</fullName>
    </submittedName>
</protein>
<evidence type="ECO:0000313" key="4">
    <source>
        <dbReference type="Proteomes" id="UP000233551"/>
    </source>
</evidence>
<evidence type="ECO:0000313" key="3">
    <source>
        <dbReference type="EMBL" id="PKI71696.1"/>
    </source>
</evidence>
<keyword evidence="4" id="KW-1185">Reference proteome</keyword>
<dbReference type="Proteomes" id="UP000233551">
    <property type="component" value="Unassembled WGS sequence"/>
</dbReference>
<feature type="transmembrane region" description="Helical" evidence="2">
    <location>
        <begin position="63"/>
        <end position="85"/>
    </location>
</feature>
<evidence type="ECO:0000256" key="1">
    <source>
        <dbReference type="SAM" id="MobiDB-lite"/>
    </source>
</evidence>
<accession>A0A2I0KV14</accession>
<sequence length="103" mass="11143">MYYGVKFSVNLDGIEVTKSVDDPNRRDGAGDPNQGWWPESRIPTPKIGRTLKFGILPISASGATILAITTLLPPPIGIIGILIGLDSVRINKKFDVVLELLSN</sequence>
<keyword evidence="2" id="KW-0472">Membrane</keyword>
<organism evidence="3 4">
    <name type="scientific">Punica granatum</name>
    <name type="common">Pomegranate</name>
    <dbReference type="NCBI Taxonomy" id="22663"/>
    <lineage>
        <taxon>Eukaryota</taxon>
        <taxon>Viridiplantae</taxon>
        <taxon>Streptophyta</taxon>
        <taxon>Embryophyta</taxon>
        <taxon>Tracheophyta</taxon>
        <taxon>Spermatophyta</taxon>
        <taxon>Magnoliopsida</taxon>
        <taxon>eudicotyledons</taxon>
        <taxon>Gunneridae</taxon>
        <taxon>Pentapetalae</taxon>
        <taxon>rosids</taxon>
        <taxon>malvids</taxon>
        <taxon>Myrtales</taxon>
        <taxon>Lythraceae</taxon>
        <taxon>Punica</taxon>
    </lineage>
</organism>
<feature type="compositionally biased region" description="Basic and acidic residues" evidence="1">
    <location>
        <begin position="18"/>
        <end position="29"/>
    </location>
</feature>
<feature type="region of interest" description="Disordered" evidence="1">
    <location>
        <begin position="18"/>
        <end position="39"/>
    </location>
</feature>
<keyword evidence="2" id="KW-1133">Transmembrane helix</keyword>
<dbReference type="AlphaFoldDB" id="A0A2I0KV14"/>
<gene>
    <name evidence="3" type="ORF">CRG98_007918</name>
</gene>
<comment type="caution">
    <text evidence="3">The sequence shown here is derived from an EMBL/GenBank/DDBJ whole genome shotgun (WGS) entry which is preliminary data.</text>
</comment>
<reference evidence="3 4" key="1">
    <citation type="submission" date="2017-11" db="EMBL/GenBank/DDBJ databases">
        <title>De-novo sequencing of pomegranate (Punica granatum L.) genome.</title>
        <authorList>
            <person name="Akparov Z."/>
            <person name="Amiraslanov A."/>
            <person name="Hajiyeva S."/>
            <person name="Abbasov M."/>
            <person name="Kaur K."/>
            <person name="Hamwieh A."/>
            <person name="Solovyev V."/>
            <person name="Salamov A."/>
            <person name="Braich B."/>
            <person name="Kosarev P."/>
            <person name="Mahmoud A."/>
            <person name="Hajiyev E."/>
            <person name="Babayeva S."/>
            <person name="Izzatullayeva V."/>
            <person name="Mammadov A."/>
            <person name="Mammadov A."/>
            <person name="Sharifova S."/>
            <person name="Ojaghi J."/>
            <person name="Eynullazada K."/>
            <person name="Bayramov B."/>
            <person name="Abdulazimova A."/>
            <person name="Shahmuradov I."/>
        </authorList>
    </citation>
    <scope>NUCLEOTIDE SEQUENCE [LARGE SCALE GENOMIC DNA]</scope>
    <source>
        <strain evidence="4">cv. AG2017</strain>
        <tissue evidence="3">Leaf</tissue>
    </source>
</reference>
<proteinExistence type="predicted"/>
<dbReference type="EMBL" id="PGOL01000362">
    <property type="protein sequence ID" value="PKI71696.1"/>
    <property type="molecule type" value="Genomic_DNA"/>
</dbReference>
<name>A0A2I0KV14_PUNGR</name>
<evidence type="ECO:0000256" key="2">
    <source>
        <dbReference type="SAM" id="Phobius"/>
    </source>
</evidence>